<evidence type="ECO:0000313" key="2">
    <source>
        <dbReference type="Proteomes" id="UP000234275"/>
    </source>
</evidence>
<dbReference type="VEuPathDB" id="FungiDB:P170DRAFT_474862"/>
<sequence length="165" mass="19398">MESSGPRRFVQFQPDELNILNDIEFFADREIRYILVATLTMIKFRVVQDLRTFVATLETIGQRVPREILDSIVPDSMRTVLGKRLIQKHMTSQDAMELITTLEDHIKRLFSIVGLDNWSLVLENRGYGSELYGFSLWLWGVWDTTPHSVEYFTRLFNECRNNNNH</sequence>
<keyword evidence="2" id="KW-1185">Reference proteome</keyword>
<reference evidence="1 2" key="1">
    <citation type="submission" date="2016-12" db="EMBL/GenBank/DDBJ databases">
        <title>The genomes of Aspergillus section Nigri reveals drivers in fungal speciation.</title>
        <authorList>
            <consortium name="DOE Joint Genome Institute"/>
            <person name="Vesth T.C."/>
            <person name="Nybo J."/>
            <person name="Theobald S."/>
            <person name="Brandl J."/>
            <person name="Frisvad J.C."/>
            <person name="Nielsen K.F."/>
            <person name="Lyhne E.K."/>
            <person name="Kogle M.E."/>
            <person name="Kuo A."/>
            <person name="Riley R."/>
            <person name="Clum A."/>
            <person name="Nolan M."/>
            <person name="Lipzen A."/>
            <person name="Salamov A."/>
            <person name="Henrissat B."/>
            <person name="Wiebenga A."/>
            <person name="De Vries R.P."/>
            <person name="Grigoriev I.V."/>
            <person name="Mortensen U.H."/>
            <person name="Andersen M.R."/>
            <person name="Baker S.E."/>
        </authorList>
    </citation>
    <scope>NUCLEOTIDE SEQUENCE [LARGE SCALE GENOMIC DNA]</scope>
    <source>
        <strain evidence="1 2">IBT 23096</strain>
    </source>
</reference>
<dbReference type="GeneID" id="36560886"/>
<dbReference type="RefSeq" id="XP_024706622.1">
    <property type="nucleotide sequence ID" value="XM_024853188.1"/>
</dbReference>
<gene>
    <name evidence="1" type="ORF">P170DRAFT_474862</name>
</gene>
<protein>
    <submittedName>
        <fullName evidence="1">Uncharacterized protein</fullName>
    </submittedName>
</protein>
<organism evidence="1 2">
    <name type="scientific">Aspergillus steynii IBT 23096</name>
    <dbReference type="NCBI Taxonomy" id="1392250"/>
    <lineage>
        <taxon>Eukaryota</taxon>
        <taxon>Fungi</taxon>
        <taxon>Dikarya</taxon>
        <taxon>Ascomycota</taxon>
        <taxon>Pezizomycotina</taxon>
        <taxon>Eurotiomycetes</taxon>
        <taxon>Eurotiomycetidae</taxon>
        <taxon>Eurotiales</taxon>
        <taxon>Aspergillaceae</taxon>
        <taxon>Aspergillus</taxon>
        <taxon>Aspergillus subgen. Circumdati</taxon>
    </lineage>
</organism>
<dbReference type="EMBL" id="MSFO01000003">
    <property type="protein sequence ID" value="PLB51320.1"/>
    <property type="molecule type" value="Genomic_DNA"/>
</dbReference>
<name>A0A2I2GEM7_9EURO</name>
<dbReference type="AlphaFoldDB" id="A0A2I2GEM7"/>
<proteinExistence type="predicted"/>
<dbReference type="Proteomes" id="UP000234275">
    <property type="component" value="Unassembled WGS sequence"/>
</dbReference>
<accession>A0A2I2GEM7</accession>
<evidence type="ECO:0000313" key="1">
    <source>
        <dbReference type="EMBL" id="PLB51320.1"/>
    </source>
</evidence>
<comment type="caution">
    <text evidence="1">The sequence shown here is derived from an EMBL/GenBank/DDBJ whole genome shotgun (WGS) entry which is preliminary data.</text>
</comment>